<evidence type="ECO:0000259" key="9">
    <source>
        <dbReference type="PROSITE" id="PS50122"/>
    </source>
</evidence>
<evidence type="ECO:0000256" key="6">
    <source>
        <dbReference type="PROSITE-ProRule" id="PRU00050"/>
    </source>
</evidence>
<comment type="function">
    <text evidence="5">Involved in chemotaxis. Part of a chemotaxis signal transduction system that modulates chemotaxis in response to various stimuli. Catalyzes the demethylation of specific methylglutamate residues introduced into the chemoreceptors (methyl-accepting chemotaxis proteins or MCP) by CheR. Also mediates the irreversible deamidation of specific glutamine residues to glutamic acid.</text>
</comment>
<dbReference type="HAMAP" id="MF_00099">
    <property type="entry name" value="CheB_chemtxs"/>
    <property type="match status" value="1"/>
</dbReference>
<dbReference type="EC" id="3.5.1.44" evidence="5"/>
<dbReference type="EMBL" id="CP019437">
    <property type="protein sequence ID" value="AQS48166.1"/>
    <property type="molecule type" value="Genomic_DNA"/>
</dbReference>
<evidence type="ECO:0000256" key="5">
    <source>
        <dbReference type="HAMAP-Rule" id="MF_00099"/>
    </source>
</evidence>
<dbReference type="CDD" id="cd17541">
    <property type="entry name" value="REC_CheB-like"/>
    <property type="match status" value="1"/>
</dbReference>
<feature type="active site" evidence="5 6">
    <location>
        <position position="286"/>
    </location>
</feature>
<dbReference type="Pfam" id="PF00072">
    <property type="entry name" value="Response_reg"/>
    <property type="match status" value="1"/>
</dbReference>
<evidence type="ECO:0000256" key="7">
    <source>
        <dbReference type="PROSITE-ProRule" id="PRU00169"/>
    </source>
</evidence>
<reference evidence="10 11" key="1">
    <citation type="submission" date="2017-01" db="EMBL/GenBank/DDBJ databases">
        <title>The complete genome sequence of a sulfur-oxidizing marine bacterium Thioclava sp. 25B10_4T.</title>
        <authorList>
            <person name="Liu Y."/>
            <person name="Lai Q."/>
            <person name="Shao Z."/>
        </authorList>
    </citation>
    <scope>NUCLEOTIDE SEQUENCE [LARGE SCALE GENOMIC DNA]</scope>
    <source>
        <strain evidence="10 11">25B10_4</strain>
    </source>
</reference>
<comment type="catalytic activity">
    <reaction evidence="5">
        <text>L-glutaminyl-[protein] + H2O = L-glutamyl-[protein] + NH4(+)</text>
        <dbReference type="Rhea" id="RHEA:16441"/>
        <dbReference type="Rhea" id="RHEA-COMP:10207"/>
        <dbReference type="Rhea" id="RHEA-COMP:10208"/>
        <dbReference type="ChEBI" id="CHEBI:15377"/>
        <dbReference type="ChEBI" id="CHEBI:28938"/>
        <dbReference type="ChEBI" id="CHEBI:29973"/>
        <dbReference type="ChEBI" id="CHEBI:30011"/>
        <dbReference type="EC" id="3.5.1.44"/>
    </reaction>
</comment>
<dbReference type="Gene3D" id="3.40.50.180">
    <property type="entry name" value="Methylesterase CheB, C-terminal domain"/>
    <property type="match status" value="1"/>
</dbReference>
<keyword evidence="1 5" id="KW-0963">Cytoplasm</keyword>
<dbReference type="Gene3D" id="3.40.50.2300">
    <property type="match status" value="1"/>
</dbReference>
<proteinExistence type="inferred from homology"/>
<keyword evidence="3 5" id="KW-0378">Hydrolase</keyword>
<dbReference type="PROSITE" id="PS50122">
    <property type="entry name" value="CHEB"/>
    <property type="match status" value="1"/>
</dbReference>
<dbReference type="Proteomes" id="UP000185622">
    <property type="component" value="Chromosome"/>
</dbReference>
<dbReference type="PIRSF" id="PIRSF000876">
    <property type="entry name" value="RR_chemtxs_CheB"/>
    <property type="match status" value="1"/>
</dbReference>
<gene>
    <name evidence="5" type="primary">cheB</name>
    <name evidence="10" type="ORF">BMG03_10420</name>
</gene>
<keyword evidence="5 7" id="KW-0597">Phosphoprotein</keyword>
<keyword evidence="11" id="KW-1185">Reference proteome</keyword>
<dbReference type="PANTHER" id="PTHR42872">
    <property type="entry name" value="PROTEIN-GLUTAMATE METHYLESTERASE/PROTEIN-GLUTAMINE GLUTAMINASE"/>
    <property type="match status" value="1"/>
</dbReference>
<evidence type="ECO:0000313" key="10">
    <source>
        <dbReference type="EMBL" id="AQS48166.1"/>
    </source>
</evidence>
<organism evidence="10 11">
    <name type="scientific">Thioclava nitratireducens</name>
    <dbReference type="NCBI Taxonomy" id="1915078"/>
    <lineage>
        <taxon>Bacteria</taxon>
        <taxon>Pseudomonadati</taxon>
        <taxon>Pseudomonadota</taxon>
        <taxon>Alphaproteobacteria</taxon>
        <taxon>Rhodobacterales</taxon>
        <taxon>Paracoccaceae</taxon>
        <taxon>Thioclava</taxon>
    </lineage>
</organism>
<dbReference type="SUPFAM" id="SSF52738">
    <property type="entry name" value="Methylesterase CheB, C-terminal domain"/>
    <property type="match status" value="1"/>
</dbReference>
<dbReference type="RefSeq" id="WP_075776490.1">
    <property type="nucleotide sequence ID" value="NZ_CP019437.1"/>
</dbReference>
<accession>A0ABN4XF36</accession>
<evidence type="ECO:0000259" key="8">
    <source>
        <dbReference type="PROSITE" id="PS50110"/>
    </source>
</evidence>
<evidence type="ECO:0000256" key="3">
    <source>
        <dbReference type="ARBA" id="ARBA00022801"/>
    </source>
</evidence>
<feature type="modified residue" description="4-aspartylphosphate" evidence="5 7">
    <location>
        <position position="61"/>
    </location>
</feature>
<dbReference type="InterPro" id="IPR011006">
    <property type="entry name" value="CheY-like_superfamily"/>
</dbReference>
<dbReference type="EC" id="3.1.1.61" evidence="5"/>
<evidence type="ECO:0000256" key="2">
    <source>
        <dbReference type="ARBA" id="ARBA00022500"/>
    </source>
</evidence>
<feature type="domain" description="Response regulatory" evidence="8">
    <location>
        <begin position="10"/>
        <end position="127"/>
    </location>
</feature>
<dbReference type="PANTHER" id="PTHR42872:SF6">
    <property type="entry name" value="PROTEIN-GLUTAMATE METHYLESTERASE_PROTEIN-GLUTAMINE GLUTAMINASE"/>
    <property type="match status" value="1"/>
</dbReference>
<comment type="domain">
    <text evidence="5">Contains a C-terminal catalytic domain, and an N-terminal region which modulates catalytic activity.</text>
</comment>
<feature type="domain" description="CheB-type methylesterase" evidence="9">
    <location>
        <begin position="149"/>
        <end position="339"/>
    </location>
</feature>
<feature type="active site" evidence="5 6">
    <location>
        <position position="165"/>
    </location>
</feature>
<dbReference type="SMART" id="SM00448">
    <property type="entry name" value="REC"/>
    <property type="match status" value="1"/>
</dbReference>
<dbReference type="Pfam" id="PF01339">
    <property type="entry name" value="CheB_methylest"/>
    <property type="match status" value="1"/>
</dbReference>
<evidence type="ECO:0000313" key="11">
    <source>
        <dbReference type="Proteomes" id="UP000185622"/>
    </source>
</evidence>
<comment type="PTM">
    <text evidence="5">Phosphorylated by CheA. Phosphorylation of the N-terminal regulatory domain activates the methylesterase activity.</text>
</comment>
<sequence>MPDDFASAKRVLIVDDSATMRKLIRARLATDRRLVVVGEAADAFEAREKIKMLLPDVITLDVEMPRMSGLVFLERLMRLRPIPVVMVSTETHKGSRAAIEALALGAIDCVGKPRFGNLERSFEVLPEILLASANARLPQRARDRAAITPARNFRWDGQIVLIGSSTGGVDALETILKGFPGNCPPTLIAQHMPESFLASFAERLDRMIAPNVRLGMTGTCLEQGHVYLAPGGATHLTVRNAKAPELALIESEKRNGHRPSVDVLFESAVEIAAKAVAVLLTGMGRDGAEGMLQLRRAGAHCFAQDEATSIVFGMPRAALELGAASYSVPLQEISQEILTRSAQISAPDGKVGGT</sequence>
<comment type="similarity">
    <text evidence="5">Belongs to the CheB family.</text>
</comment>
<evidence type="ECO:0000256" key="4">
    <source>
        <dbReference type="ARBA" id="ARBA00048267"/>
    </source>
</evidence>
<evidence type="ECO:0000256" key="1">
    <source>
        <dbReference type="ARBA" id="ARBA00022490"/>
    </source>
</evidence>
<dbReference type="InterPro" id="IPR035909">
    <property type="entry name" value="CheB_C"/>
</dbReference>
<dbReference type="SUPFAM" id="SSF52172">
    <property type="entry name" value="CheY-like"/>
    <property type="match status" value="1"/>
</dbReference>
<dbReference type="InterPro" id="IPR000673">
    <property type="entry name" value="Sig_transdc_resp-reg_Me-estase"/>
</dbReference>
<dbReference type="InterPro" id="IPR001789">
    <property type="entry name" value="Sig_transdc_resp-reg_receiver"/>
</dbReference>
<protein>
    <recommendedName>
        <fullName evidence="5">Protein-glutamate methylesterase/protein-glutamine glutaminase</fullName>
        <ecNumber evidence="5">3.1.1.61</ecNumber>
        <ecNumber evidence="5">3.5.1.44</ecNumber>
    </recommendedName>
</protein>
<feature type="active site" evidence="5 6">
    <location>
        <position position="191"/>
    </location>
</feature>
<keyword evidence="2 5" id="KW-0145">Chemotaxis</keyword>
<name>A0ABN4XF36_9RHOB</name>
<comment type="subcellular location">
    <subcellularLocation>
        <location evidence="5">Cytoplasm</location>
    </subcellularLocation>
</comment>
<dbReference type="PROSITE" id="PS50110">
    <property type="entry name" value="RESPONSE_REGULATORY"/>
    <property type="match status" value="1"/>
</dbReference>
<comment type="catalytic activity">
    <reaction evidence="4 5">
        <text>[protein]-L-glutamate 5-O-methyl ester + H2O = L-glutamyl-[protein] + methanol + H(+)</text>
        <dbReference type="Rhea" id="RHEA:23236"/>
        <dbReference type="Rhea" id="RHEA-COMP:10208"/>
        <dbReference type="Rhea" id="RHEA-COMP:10311"/>
        <dbReference type="ChEBI" id="CHEBI:15377"/>
        <dbReference type="ChEBI" id="CHEBI:15378"/>
        <dbReference type="ChEBI" id="CHEBI:17790"/>
        <dbReference type="ChEBI" id="CHEBI:29973"/>
        <dbReference type="ChEBI" id="CHEBI:82795"/>
        <dbReference type="EC" id="3.1.1.61"/>
    </reaction>
</comment>
<dbReference type="InterPro" id="IPR008248">
    <property type="entry name" value="CheB-like"/>
</dbReference>
<dbReference type="NCBIfam" id="NF001965">
    <property type="entry name" value="PRK00742.1"/>
    <property type="match status" value="1"/>
</dbReference>
<dbReference type="CDD" id="cd16432">
    <property type="entry name" value="CheB_Rec"/>
    <property type="match status" value="1"/>
</dbReference>